<feature type="binding site" evidence="7">
    <location>
        <position position="295"/>
    </location>
    <ligand>
        <name>chlorophyll a</name>
        <dbReference type="ChEBI" id="CHEBI:58416"/>
        <label>1</label>
    </ligand>
</feature>
<evidence type="ECO:0000313" key="11">
    <source>
        <dbReference type="Proteomes" id="UP001165085"/>
    </source>
</evidence>
<dbReference type="OrthoDB" id="423598at2759"/>
<reference evidence="11" key="1">
    <citation type="journal article" date="2023" name="Commun. Biol.">
        <title>Genome analysis of Parmales, the sister group of diatoms, reveals the evolutionary specialization of diatoms from phago-mixotrophs to photoautotrophs.</title>
        <authorList>
            <person name="Ban H."/>
            <person name="Sato S."/>
            <person name="Yoshikawa S."/>
            <person name="Yamada K."/>
            <person name="Nakamura Y."/>
            <person name="Ichinomiya M."/>
            <person name="Sato N."/>
            <person name="Blanc-Mathieu R."/>
            <person name="Endo H."/>
            <person name="Kuwata A."/>
            <person name="Ogata H."/>
        </authorList>
    </citation>
    <scope>NUCLEOTIDE SEQUENCE [LARGE SCALE GENOMIC DNA]</scope>
    <source>
        <strain evidence="11">NIES 3701</strain>
    </source>
</reference>
<feature type="binding site" evidence="7">
    <location>
        <position position="312"/>
    </location>
    <ligand>
        <name>chlorophyll a</name>
        <dbReference type="ChEBI" id="CHEBI:58416"/>
        <label>1</label>
    </ligand>
</feature>
<dbReference type="SUPFAM" id="SSF103511">
    <property type="entry name" value="Chlorophyll a-b binding protein"/>
    <property type="match status" value="1"/>
</dbReference>
<evidence type="ECO:0000256" key="4">
    <source>
        <dbReference type="ARBA" id="ARBA00022528"/>
    </source>
</evidence>
<feature type="compositionally biased region" description="Low complexity" evidence="8">
    <location>
        <begin position="27"/>
        <end position="45"/>
    </location>
</feature>
<evidence type="ECO:0000256" key="7">
    <source>
        <dbReference type="PIRSR" id="PIRSR601344-1"/>
    </source>
</evidence>
<keyword evidence="9" id="KW-0732">Signal</keyword>
<sequence>MSRCCIIVLYTCLLILPSNSFQSASPAASPASSSIISRSKTSPKTSTKHLPTLHASPPDIPSPSDDDLTIEIPLSDYTSFLSDLEIMDPTLDDLLHLQSSLQSPSFPDSDLSVSLPSFDTPESSSDRLHSILKSSTPPPNSSPGTGSLPGDCGFDPLNLYKIDFFSRRVMVDGERKKVERRPEYLIMRDYRAAEVRHGRLAMLTSILWPLQELLNKAFLPEDYTFSIVGGGVTLPWVTLGMVGGMMGLGYADVFAGVVQSEMTGEAYLGGDCFWDPLKILQGSTIEEERKMAAREVWNGRFAMMAVLFYAVQEGYTGKAVVDLEWNELFFYPIFAAKDIVPFL</sequence>
<dbReference type="InterPro" id="IPR022796">
    <property type="entry name" value="Chloroa_b-bind"/>
</dbReference>
<dbReference type="Gene3D" id="1.10.3460.10">
    <property type="entry name" value="Chlorophyll a/b binding protein domain"/>
    <property type="match status" value="1"/>
</dbReference>
<keyword evidence="5" id="KW-0602">Photosynthesis</keyword>
<organism evidence="10 11">
    <name type="scientific">Triparma strigata</name>
    <dbReference type="NCBI Taxonomy" id="1606541"/>
    <lineage>
        <taxon>Eukaryota</taxon>
        <taxon>Sar</taxon>
        <taxon>Stramenopiles</taxon>
        <taxon>Ochrophyta</taxon>
        <taxon>Bolidophyceae</taxon>
        <taxon>Parmales</taxon>
        <taxon>Triparmaceae</taxon>
        <taxon>Triparma</taxon>
    </lineage>
</organism>
<dbReference type="AlphaFoldDB" id="A0A9W7EDN2"/>
<evidence type="ECO:0000256" key="3">
    <source>
        <dbReference type="ARBA" id="ARBA00005933"/>
    </source>
</evidence>
<comment type="similarity">
    <text evidence="3">Belongs to the fucoxanthin chlorophyll protein family.</text>
</comment>
<evidence type="ECO:0000256" key="9">
    <source>
        <dbReference type="SAM" id="SignalP"/>
    </source>
</evidence>
<comment type="caution">
    <text evidence="10">The sequence shown here is derived from an EMBL/GenBank/DDBJ whole genome shotgun (WGS) entry which is preliminary data.</text>
</comment>
<dbReference type="EMBL" id="BRXY01000184">
    <property type="protein sequence ID" value="GMH75017.1"/>
    <property type="molecule type" value="Genomic_DNA"/>
</dbReference>
<proteinExistence type="inferred from homology"/>
<comment type="function">
    <text evidence="1">The light-harvesting complex (LHC) functions as a light receptor, it captures and delivers excitation energy to photosystems with which it is closely associated. Energy is transferred from the carotenoid and chlorophyll C (or B) to chlorophyll A and the photosynthetic reaction centers where it is used to synthesize ATP and reducing power.</text>
</comment>
<feature type="binding site" description="axial binding residue" evidence="7">
    <location>
        <position position="199"/>
    </location>
    <ligand>
        <name>chlorophyll b</name>
        <dbReference type="ChEBI" id="CHEBI:61721"/>
        <label>1</label>
    </ligand>
    <ligandPart>
        <name>Mg</name>
        <dbReference type="ChEBI" id="CHEBI:25107"/>
    </ligandPart>
</feature>
<feature type="chain" id="PRO_5040736400" evidence="9">
    <location>
        <begin position="21"/>
        <end position="343"/>
    </location>
</feature>
<comment type="subcellular location">
    <subcellularLocation>
        <location evidence="2">Plastid</location>
        <location evidence="2">Chloroplast</location>
    </subcellularLocation>
</comment>
<keyword evidence="4" id="KW-0150">Chloroplast</keyword>
<evidence type="ECO:0000256" key="2">
    <source>
        <dbReference type="ARBA" id="ARBA00004229"/>
    </source>
</evidence>
<keyword evidence="11" id="KW-1185">Reference proteome</keyword>
<evidence type="ECO:0000256" key="1">
    <source>
        <dbReference type="ARBA" id="ARBA00004022"/>
    </source>
</evidence>
<feature type="binding site" evidence="7">
    <location>
        <position position="194"/>
    </location>
    <ligand>
        <name>chlorophyll a</name>
        <dbReference type="ChEBI" id="CHEBI:58416"/>
        <label>1</label>
    </ligand>
</feature>
<name>A0A9W7EDN2_9STRA</name>
<feature type="binding site" evidence="7">
    <location>
        <position position="298"/>
    </location>
    <ligand>
        <name>chlorophyll a</name>
        <dbReference type="ChEBI" id="CHEBI:58416"/>
        <label>1</label>
    </ligand>
</feature>
<feature type="binding site" evidence="7">
    <location>
        <position position="300"/>
    </location>
    <ligand>
        <name>chlorophyll a</name>
        <dbReference type="ChEBI" id="CHEBI:58416"/>
        <label>1</label>
    </ligand>
</feature>
<feature type="binding site" evidence="7">
    <location>
        <position position="197"/>
    </location>
    <ligand>
        <name>chlorophyll a</name>
        <dbReference type="ChEBI" id="CHEBI:58416"/>
        <label>1</label>
    </ligand>
</feature>
<keyword evidence="7" id="KW-0157">Chromophore</keyword>
<dbReference type="Proteomes" id="UP001165085">
    <property type="component" value="Unassembled WGS sequence"/>
</dbReference>
<evidence type="ECO:0000256" key="8">
    <source>
        <dbReference type="SAM" id="MobiDB-lite"/>
    </source>
</evidence>
<keyword evidence="6" id="KW-0934">Plastid</keyword>
<feature type="region of interest" description="Disordered" evidence="8">
    <location>
        <begin position="106"/>
        <end position="148"/>
    </location>
</feature>
<feature type="region of interest" description="Disordered" evidence="8">
    <location>
        <begin position="27"/>
        <end position="68"/>
    </location>
</feature>
<feature type="signal peptide" evidence="9">
    <location>
        <begin position="1"/>
        <end position="20"/>
    </location>
</feature>
<dbReference type="GO" id="GO:0009765">
    <property type="term" value="P:photosynthesis, light harvesting"/>
    <property type="evidence" value="ECO:0007669"/>
    <property type="project" value="InterPro"/>
</dbReference>
<feature type="compositionally biased region" description="Polar residues" evidence="8">
    <location>
        <begin position="114"/>
        <end position="123"/>
    </location>
</feature>
<dbReference type="Pfam" id="PF00504">
    <property type="entry name" value="Chloroa_b-bind"/>
    <property type="match status" value="1"/>
</dbReference>
<evidence type="ECO:0000313" key="10">
    <source>
        <dbReference type="EMBL" id="GMH75017.1"/>
    </source>
</evidence>
<dbReference type="GO" id="GO:0016020">
    <property type="term" value="C:membrane"/>
    <property type="evidence" value="ECO:0007669"/>
    <property type="project" value="InterPro"/>
</dbReference>
<evidence type="ECO:0000256" key="5">
    <source>
        <dbReference type="ARBA" id="ARBA00022531"/>
    </source>
</evidence>
<gene>
    <name evidence="10" type="ORF">TrST_g8505</name>
</gene>
<evidence type="ECO:0000256" key="6">
    <source>
        <dbReference type="ARBA" id="ARBA00022640"/>
    </source>
</evidence>
<dbReference type="GO" id="GO:0009507">
    <property type="term" value="C:chloroplast"/>
    <property type="evidence" value="ECO:0007669"/>
    <property type="project" value="UniProtKB-SubCell"/>
</dbReference>
<dbReference type="GO" id="GO:0016168">
    <property type="term" value="F:chlorophyll binding"/>
    <property type="evidence" value="ECO:0007669"/>
    <property type="project" value="UniProtKB-KW"/>
</dbReference>
<keyword evidence="7" id="KW-0148">Chlorophyll</keyword>
<dbReference type="InterPro" id="IPR001344">
    <property type="entry name" value="Chloro_AB-bd_pln"/>
</dbReference>
<protein>
    <submittedName>
        <fullName evidence="10">Uncharacterized protein</fullName>
    </submittedName>
</protein>
<dbReference type="PANTHER" id="PTHR21649">
    <property type="entry name" value="CHLOROPHYLL A/B BINDING PROTEIN"/>
    <property type="match status" value="1"/>
</dbReference>
<accession>A0A9W7EDN2</accession>